<dbReference type="InterPro" id="IPR032710">
    <property type="entry name" value="NTF2-like_dom_sf"/>
</dbReference>
<proteinExistence type="predicted"/>
<evidence type="ECO:0000259" key="1">
    <source>
        <dbReference type="Pfam" id="PF13577"/>
    </source>
</evidence>
<feature type="domain" description="SnoaL-like" evidence="1">
    <location>
        <begin position="10"/>
        <end position="131"/>
    </location>
</feature>
<dbReference type="SUPFAM" id="SSF54427">
    <property type="entry name" value="NTF2-like"/>
    <property type="match status" value="1"/>
</dbReference>
<organism evidence="2 3">
    <name type="scientific">Amycolatopsis taiwanensis</name>
    <dbReference type="NCBI Taxonomy" id="342230"/>
    <lineage>
        <taxon>Bacteria</taxon>
        <taxon>Bacillati</taxon>
        <taxon>Actinomycetota</taxon>
        <taxon>Actinomycetes</taxon>
        <taxon>Pseudonocardiales</taxon>
        <taxon>Pseudonocardiaceae</taxon>
        <taxon>Amycolatopsis</taxon>
    </lineage>
</organism>
<evidence type="ECO:0000313" key="3">
    <source>
        <dbReference type="Proteomes" id="UP001165136"/>
    </source>
</evidence>
<dbReference type="Proteomes" id="UP001165136">
    <property type="component" value="Unassembled WGS sequence"/>
</dbReference>
<sequence length="177" mass="20260">MTEPGELRILLDKQAIREVVMRYCRGIDRLDFDLVRSVYHADGVDHHTGFDGPVDDYLAWVAPLLRLFGGTTHIVGNHLSEIRGDVAVAETYGTAVHWGDPPSDPRRNFTTGFRYVDHMARRDGRWAIVERFAVREWTHSDVDIRIEPEAKGPRGRRDGLDPVFELRRRVLSEEPTG</sequence>
<dbReference type="Pfam" id="PF13577">
    <property type="entry name" value="SnoaL_4"/>
    <property type="match status" value="1"/>
</dbReference>
<dbReference type="EMBL" id="BSTI01000029">
    <property type="protein sequence ID" value="GLY71009.1"/>
    <property type="molecule type" value="Genomic_DNA"/>
</dbReference>
<evidence type="ECO:0000313" key="2">
    <source>
        <dbReference type="EMBL" id="GLY71009.1"/>
    </source>
</evidence>
<gene>
    <name evidence="2" type="ORF">Atai01_76280</name>
</gene>
<dbReference type="AlphaFoldDB" id="A0A9W6R8H7"/>
<comment type="caution">
    <text evidence="2">The sequence shown here is derived from an EMBL/GenBank/DDBJ whole genome shotgun (WGS) entry which is preliminary data.</text>
</comment>
<dbReference type="InterPro" id="IPR037401">
    <property type="entry name" value="SnoaL-like"/>
</dbReference>
<name>A0A9W6R8H7_9PSEU</name>
<dbReference type="Gene3D" id="3.10.450.50">
    <property type="match status" value="1"/>
</dbReference>
<dbReference type="RefSeq" id="WP_285490527.1">
    <property type="nucleotide sequence ID" value="NZ_BSTI01000029.1"/>
</dbReference>
<protein>
    <recommendedName>
        <fullName evidence="1">SnoaL-like domain-containing protein</fullName>
    </recommendedName>
</protein>
<keyword evidence="3" id="KW-1185">Reference proteome</keyword>
<accession>A0A9W6R8H7</accession>
<reference evidence="2" key="1">
    <citation type="submission" date="2023-03" db="EMBL/GenBank/DDBJ databases">
        <title>Amycolatopsis taiwanensis NBRC 103393.</title>
        <authorList>
            <person name="Ichikawa N."/>
            <person name="Sato H."/>
            <person name="Tonouchi N."/>
        </authorList>
    </citation>
    <scope>NUCLEOTIDE SEQUENCE</scope>
    <source>
        <strain evidence="2">NBRC 103393</strain>
    </source>
</reference>